<dbReference type="RefSeq" id="WP_379862994.1">
    <property type="nucleotide sequence ID" value="NZ_JBHTBW010000004.1"/>
</dbReference>
<reference evidence="3" key="1">
    <citation type="journal article" date="2019" name="Int. J. Syst. Evol. Microbiol.">
        <title>The Global Catalogue of Microorganisms (GCM) 10K type strain sequencing project: providing services to taxonomists for standard genome sequencing and annotation.</title>
        <authorList>
            <consortium name="The Broad Institute Genomics Platform"/>
            <consortium name="The Broad Institute Genome Sequencing Center for Infectious Disease"/>
            <person name="Wu L."/>
            <person name="Ma J."/>
        </authorList>
    </citation>
    <scope>NUCLEOTIDE SEQUENCE [LARGE SCALE GENOMIC DNA]</scope>
    <source>
        <strain evidence="3">CGMCC 1.12942</strain>
    </source>
</reference>
<dbReference type="Proteomes" id="UP001596500">
    <property type="component" value="Unassembled WGS sequence"/>
</dbReference>
<evidence type="ECO:0000313" key="2">
    <source>
        <dbReference type="EMBL" id="MFC7439808.1"/>
    </source>
</evidence>
<name>A0ABW2RFR9_9BACL</name>
<evidence type="ECO:0000313" key="3">
    <source>
        <dbReference type="Proteomes" id="UP001596500"/>
    </source>
</evidence>
<feature type="compositionally biased region" description="Basic and acidic residues" evidence="1">
    <location>
        <begin position="18"/>
        <end position="31"/>
    </location>
</feature>
<organism evidence="2 3">
    <name type="scientific">Laceyella putida</name>
    <dbReference type="NCBI Taxonomy" id="110101"/>
    <lineage>
        <taxon>Bacteria</taxon>
        <taxon>Bacillati</taxon>
        <taxon>Bacillota</taxon>
        <taxon>Bacilli</taxon>
        <taxon>Bacillales</taxon>
        <taxon>Thermoactinomycetaceae</taxon>
        <taxon>Laceyella</taxon>
    </lineage>
</organism>
<gene>
    <name evidence="2" type="ORF">ACFQNG_01330</name>
</gene>
<accession>A0ABW2RFR9</accession>
<evidence type="ECO:0000256" key="1">
    <source>
        <dbReference type="SAM" id="MobiDB-lite"/>
    </source>
</evidence>
<comment type="caution">
    <text evidence="2">The sequence shown here is derived from an EMBL/GenBank/DDBJ whole genome shotgun (WGS) entry which is preliminary data.</text>
</comment>
<dbReference type="EMBL" id="JBHTBW010000004">
    <property type="protein sequence ID" value="MFC7439808.1"/>
    <property type="molecule type" value="Genomic_DNA"/>
</dbReference>
<sequence>MEKKRAQASAPTLAPGLDDEKKLEQDASKEEIAKGDYTEVVTLSYDEVNPS</sequence>
<protein>
    <submittedName>
        <fullName evidence="2">Uncharacterized protein</fullName>
    </submittedName>
</protein>
<feature type="region of interest" description="Disordered" evidence="1">
    <location>
        <begin position="1"/>
        <end position="31"/>
    </location>
</feature>
<keyword evidence="3" id="KW-1185">Reference proteome</keyword>
<proteinExistence type="predicted"/>